<dbReference type="InterPro" id="IPR050901">
    <property type="entry name" value="BP-dep_ABC_trans_perm"/>
</dbReference>
<evidence type="ECO:0000256" key="1">
    <source>
        <dbReference type="ARBA" id="ARBA00004651"/>
    </source>
</evidence>
<dbReference type="PANTHER" id="PTHR32243">
    <property type="entry name" value="MALTOSE TRANSPORT SYSTEM PERMEASE-RELATED"/>
    <property type="match status" value="1"/>
</dbReference>
<dbReference type="AlphaFoldDB" id="A0A381UZL2"/>
<dbReference type="Gene3D" id="1.10.3720.10">
    <property type="entry name" value="MetI-like"/>
    <property type="match status" value="1"/>
</dbReference>
<dbReference type="InterPro" id="IPR000515">
    <property type="entry name" value="MetI-like"/>
</dbReference>
<feature type="transmembrane region" description="Helical" evidence="9">
    <location>
        <begin position="12"/>
        <end position="34"/>
    </location>
</feature>
<comment type="similarity">
    <text evidence="2">Belongs to the binding-protein-dependent transport system permease family. MalFG subfamily.</text>
</comment>
<dbReference type="CDD" id="cd06261">
    <property type="entry name" value="TM_PBP2"/>
    <property type="match status" value="1"/>
</dbReference>
<feature type="transmembrane region" description="Helical" evidence="9">
    <location>
        <begin position="123"/>
        <end position="147"/>
    </location>
</feature>
<keyword evidence="3" id="KW-0813">Transport</keyword>
<reference evidence="11" key="1">
    <citation type="submission" date="2018-05" db="EMBL/GenBank/DDBJ databases">
        <authorList>
            <person name="Lanie J.A."/>
            <person name="Ng W.-L."/>
            <person name="Kazmierczak K.M."/>
            <person name="Andrzejewski T.M."/>
            <person name="Davidsen T.M."/>
            <person name="Wayne K.J."/>
            <person name="Tettelin H."/>
            <person name="Glass J.I."/>
            <person name="Rusch D."/>
            <person name="Podicherti R."/>
            <person name="Tsui H.-C.T."/>
            <person name="Winkler M.E."/>
        </authorList>
    </citation>
    <scope>NUCLEOTIDE SEQUENCE</scope>
</reference>
<feature type="transmembrane region" description="Helical" evidence="9">
    <location>
        <begin position="212"/>
        <end position="234"/>
    </location>
</feature>
<gene>
    <name evidence="11" type="ORF">METZ01_LOCUS85671</name>
</gene>
<evidence type="ECO:0000256" key="5">
    <source>
        <dbReference type="ARBA" id="ARBA00022597"/>
    </source>
</evidence>
<dbReference type="GO" id="GO:0055085">
    <property type="term" value="P:transmembrane transport"/>
    <property type="evidence" value="ECO:0007669"/>
    <property type="project" value="InterPro"/>
</dbReference>
<accession>A0A381UZL2</accession>
<feature type="transmembrane region" description="Helical" evidence="9">
    <location>
        <begin position="88"/>
        <end position="111"/>
    </location>
</feature>
<keyword evidence="5" id="KW-0762">Sugar transport</keyword>
<protein>
    <recommendedName>
        <fullName evidence="10">ABC transmembrane type-1 domain-containing protein</fullName>
    </recommendedName>
</protein>
<evidence type="ECO:0000259" key="10">
    <source>
        <dbReference type="PROSITE" id="PS50928"/>
    </source>
</evidence>
<keyword evidence="8 9" id="KW-0472">Membrane</keyword>
<proteinExistence type="inferred from homology"/>
<dbReference type="PANTHER" id="PTHR32243:SF50">
    <property type="entry name" value="MALTOSE_MALTODEXTRIN TRANSPORT SYSTEM PERMEASE PROTEIN MALG"/>
    <property type="match status" value="1"/>
</dbReference>
<evidence type="ECO:0000313" key="11">
    <source>
        <dbReference type="EMBL" id="SVA32817.1"/>
    </source>
</evidence>
<evidence type="ECO:0000256" key="2">
    <source>
        <dbReference type="ARBA" id="ARBA00009047"/>
    </source>
</evidence>
<dbReference type="SUPFAM" id="SSF161098">
    <property type="entry name" value="MetI-like"/>
    <property type="match status" value="1"/>
</dbReference>
<evidence type="ECO:0000256" key="7">
    <source>
        <dbReference type="ARBA" id="ARBA00022989"/>
    </source>
</evidence>
<comment type="subcellular location">
    <subcellularLocation>
        <location evidence="1">Cell membrane</location>
        <topology evidence="1">Multi-pass membrane protein</topology>
    </subcellularLocation>
</comment>
<dbReference type="InterPro" id="IPR035906">
    <property type="entry name" value="MetI-like_sf"/>
</dbReference>
<keyword evidence="7 9" id="KW-1133">Transmembrane helix</keyword>
<evidence type="ECO:0000256" key="4">
    <source>
        <dbReference type="ARBA" id="ARBA00022475"/>
    </source>
</evidence>
<dbReference type="GO" id="GO:0005886">
    <property type="term" value="C:plasma membrane"/>
    <property type="evidence" value="ECO:0007669"/>
    <property type="project" value="UniProtKB-SubCell"/>
</dbReference>
<keyword evidence="6 9" id="KW-0812">Transmembrane</keyword>
<dbReference type="Pfam" id="PF00528">
    <property type="entry name" value="BPD_transp_1"/>
    <property type="match status" value="1"/>
</dbReference>
<dbReference type="PROSITE" id="PS50928">
    <property type="entry name" value="ABC_TM1"/>
    <property type="match status" value="1"/>
</dbReference>
<evidence type="ECO:0000256" key="3">
    <source>
        <dbReference type="ARBA" id="ARBA00022448"/>
    </source>
</evidence>
<evidence type="ECO:0000256" key="9">
    <source>
        <dbReference type="SAM" id="Phobius"/>
    </source>
</evidence>
<evidence type="ECO:0000256" key="8">
    <source>
        <dbReference type="ARBA" id="ARBA00023136"/>
    </source>
</evidence>
<organism evidence="11">
    <name type="scientific">marine metagenome</name>
    <dbReference type="NCBI Taxonomy" id="408172"/>
    <lineage>
        <taxon>unclassified sequences</taxon>
        <taxon>metagenomes</taxon>
        <taxon>ecological metagenomes</taxon>
    </lineage>
</organism>
<sequence length="293" mass="33302">MTPSFNRHLIKRICIYLLCAIALLWAIGPIYWIFVSSVSTRMELYATPIKSWFPSEPTWEAYIRLFQGGGQYRGGNVSPTEGLMWSGLYNTLFVSIVSALFVTFLSTNAGYVFARMKFRGRGFIFFFLMLMMPLPLWVSIIALFFMISNAGLIDTLSGMILLFIVFLLPLGIWLMSTFIREINPEIEEAAIVDGCNRWQLLRWIIYPLSKSGLAAVFLVSLLTVWNNFLLPLIFTRSPDSQMLTVVLSLFVGQYEVAWEDMAAAAVVTMLPPFLIALFFQRFLIRGMTLGAVK</sequence>
<name>A0A381UZL2_9ZZZZ</name>
<feature type="transmembrane region" description="Helical" evidence="9">
    <location>
        <begin position="159"/>
        <end position="179"/>
    </location>
</feature>
<feature type="transmembrane region" description="Helical" evidence="9">
    <location>
        <begin position="261"/>
        <end position="279"/>
    </location>
</feature>
<evidence type="ECO:0000256" key="6">
    <source>
        <dbReference type="ARBA" id="ARBA00022692"/>
    </source>
</evidence>
<dbReference type="EMBL" id="UINC01007347">
    <property type="protein sequence ID" value="SVA32817.1"/>
    <property type="molecule type" value="Genomic_DNA"/>
</dbReference>
<keyword evidence="4" id="KW-1003">Cell membrane</keyword>
<feature type="domain" description="ABC transmembrane type-1" evidence="10">
    <location>
        <begin position="88"/>
        <end position="279"/>
    </location>
</feature>